<dbReference type="PANTHER" id="PTHR30273:SF2">
    <property type="entry name" value="PROTEIN FECR"/>
    <property type="match status" value="1"/>
</dbReference>
<feature type="domain" description="FecR protein" evidence="2">
    <location>
        <begin position="79"/>
        <end position="171"/>
    </location>
</feature>
<reference evidence="3 4" key="1">
    <citation type="journal article" date="2019" name="Environ. Microbiol.">
        <title>Species interactions and distinct microbial communities in high Arctic permafrost affected cryosols are associated with the CH4 and CO2 gas fluxes.</title>
        <authorList>
            <person name="Altshuler I."/>
            <person name="Hamel J."/>
            <person name="Turney S."/>
            <person name="Magnuson E."/>
            <person name="Levesque R."/>
            <person name="Greer C."/>
            <person name="Whyte L.G."/>
        </authorList>
    </citation>
    <scope>NUCLEOTIDE SEQUENCE [LARGE SCALE GENOMIC DNA]</scope>
    <source>
        <strain evidence="3 4">E6.1</strain>
    </source>
</reference>
<name>A0A502FZ94_9SPHN</name>
<keyword evidence="1" id="KW-0472">Membrane</keyword>
<dbReference type="AlphaFoldDB" id="A0A502FZ94"/>
<dbReference type="EMBL" id="RCZC01000002">
    <property type="protein sequence ID" value="TPG54203.1"/>
    <property type="molecule type" value="Genomic_DNA"/>
</dbReference>
<protein>
    <submittedName>
        <fullName evidence="3">FecR family protein</fullName>
    </submittedName>
</protein>
<sequence>MSVVTKPAPRGVAEAALLEALATCAASERLSDAQVHAMRAKRRRKVGASGGAAALLLVVGAGMWVGGMASTRPVALAHLETQRGEQRRFQLRDGSSVRLSGATAVDIRLEADARSAVLRHGEAFFDIAHDPARPFAVKAGKADTRVLGTAFDVDLAPDGAVRLAVYRGRVRFGPSKPARAGDSVIVPAGWRSHFRGGVAGLPSRFDAAQQDWRHGWLDTDAMRLGDMVATLNRGSGPVIATPPPQLADLPLSGRFKLDQPRQLLEAVGDAYGFTVEGDSKRLRLQAHPASQK</sequence>
<evidence type="ECO:0000256" key="1">
    <source>
        <dbReference type="SAM" id="Phobius"/>
    </source>
</evidence>
<keyword evidence="1" id="KW-1133">Transmembrane helix</keyword>
<proteinExistence type="predicted"/>
<keyword evidence="1" id="KW-0812">Transmembrane</keyword>
<evidence type="ECO:0000259" key="2">
    <source>
        <dbReference type="Pfam" id="PF04773"/>
    </source>
</evidence>
<dbReference type="GO" id="GO:0016989">
    <property type="term" value="F:sigma factor antagonist activity"/>
    <property type="evidence" value="ECO:0007669"/>
    <property type="project" value="TreeGrafter"/>
</dbReference>
<dbReference type="Proteomes" id="UP000319931">
    <property type="component" value="Unassembled WGS sequence"/>
</dbReference>
<gene>
    <name evidence="3" type="ORF">EAH76_05810</name>
</gene>
<comment type="caution">
    <text evidence="3">The sequence shown here is derived from an EMBL/GenBank/DDBJ whole genome shotgun (WGS) entry which is preliminary data.</text>
</comment>
<dbReference type="PIRSF" id="PIRSF018266">
    <property type="entry name" value="FecR"/>
    <property type="match status" value="1"/>
</dbReference>
<keyword evidence="4" id="KW-1185">Reference proteome</keyword>
<feature type="transmembrane region" description="Helical" evidence="1">
    <location>
        <begin position="46"/>
        <end position="66"/>
    </location>
</feature>
<dbReference type="RefSeq" id="WP_140849091.1">
    <property type="nucleotide sequence ID" value="NZ_RCZC01000002.1"/>
</dbReference>
<accession>A0A502FZ94</accession>
<dbReference type="PANTHER" id="PTHR30273">
    <property type="entry name" value="PERIPLASMIC SIGNAL SENSOR AND SIGMA FACTOR ACTIVATOR FECR-RELATED"/>
    <property type="match status" value="1"/>
</dbReference>
<dbReference type="Pfam" id="PF04773">
    <property type="entry name" value="FecR"/>
    <property type="match status" value="1"/>
</dbReference>
<organism evidence="3 4">
    <name type="scientific">Sphingomonas glacialis</name>
    <dbReference type="NCBI Taxonomy" id="658225"/>
    <lineage>
        <taxon>Bacteria</taxon>
        <taxon>Pseudomonadati</taxon>
        <taxon>Pseudomonadota</taxon>
        <taxon>Alphaproteobacteria</taxon>
        <taxon>Sphingomonadales</taxon>
        <taxon>Sphingomonadaceae</taxon>
        <taxon>Sphingomonas</taxon>
    </lineage>
</organism>
<dbReference type="OrthoDB" id="9798846at2"/>
<dbReference type="InterPro" id="IPR012373">
    <property type="entry name" value="Ferrdict_sens_TM"/>
</dbReference>
<evidence type="ECO:0000313" key="3">
    <source>
        <dbReference type="EMBL" id="TPG54203.1"/>
    </source>
</evidence>
<evidence type="ECO:0000313" key="4">
    <source>
        <dbReference type="Proteomes" id="UP000319931"/>
    </source>
</evidence>
<dbReference type="Gene3D" id="2.60.120.1440">
    <property type="match status" value="1"/>
</dbReference>
<dbReference type="InterPro" id="IPR006860">
    <property type="entry name" value="FecR"/>
</dbReference>